<dbReference type="AlphaFoldDB" id="A0A1F6BXN7"/>
<sequence>MIISKFSKNFFFAVSVVAVFFGLVFVVQAASKKDIVYPVKELNGCKTEKECRAYCDDSNNMEACVAFAEKYSLMSKSEIQTAKKFIGAGKKGPGSCSSKESCESYCDDVSHLDECLVFAEKNDFMEKGDLEEAKKIQTALKKGAKLPGGCSSKDACDSYCNDPNHMEECITFAESAGFLPPDELEEAKKVMTAMKKGAKPPPCRGKKECDRYCSDPANLEACLVFAEAAGLIPEDELQEAKMALEAIKKGVKMPDCRGKKECDAYCGQPEHLEECLNFAVAAGFMSEEEMVMARKTGGKGPGGCRGKEECEAFCENPDNQETCYEFGLEHDLISEEDLEMMEDGKAQMQEALEDAPDEVVDCLVLKLGGGVVEQMREGTARPSQKMGETIRACFDELMPRGGEFDDGGGYESDFEEEDFSEDGDEPDESRSGMPSREDVLRMLPPNLPDSVLECVESQLDEETISSGRAGIQSLVEGCFVEANQGGNIFQSAQGFLLKVWNKIKAGKR</sequence>
<name>A0A1F6BXN7_9BACT</name>
<dbReference type="EMBL" id="MFKK01000010">
    <property type="protein sequence ID" value="OGG41709.1"/>
    <property type="molecule type" value="Genomic_DNA"/>
</dbReference>
<feature type="compositionally biased region" description="Acidic residues" evidence="1">
    <location>
        <begin position="404"/>
        <end position="427"/>
    </location>
</feature>
<protein>
    <submittedName>
        <fullName evidence="2">Uncharacterized protein</fullName>
    </submittedName>
</protein>
<dbReference type="Proteomes" id="UP000176996">
    <property type="component" value="Unassembled WGS sequence"/>
</dbReference>
<evidence type="ECO:0000313" key="3">
    <source>
        <dbReference type="Proteomes" id="UP000176996"/>
    </source>
</evidence>
<dbReference type="STRING" id="1798471.A3A21_03840"/>
<evidence type="ECO:0000256" key="1">
    <source>
        <dbReference type="SAM" id="MobiDB-lite"/>
    </source>
</evidence>
<organism evidence="2 3">
    <name type="scientific">Candidatus Jorgensenbacteria bacterium RIFCSPLOWO2_01_FULL_45_25b</name>
    <dbReference type="NCBI Taxonomy" id="1798471"/>
    <lineage>
        <taxon>Bacteria</taxon>
        <taxon>Candidatus Joergenseniibacteriota</taxon>
    </lineage>
</organism>
<feature type="region of interest" description="Disordered" evidence="1">
    <location>
        <begin position="401"/>
        <end position="436"/>
    </location>
</feature>
<reference evidence="2 3" key="1">
    <citation type="journal article" date="2016" name="Nat. Commun.">
        <title>Thousands of microbial genomes shed light on interconnected biogeochemical processes in an aquifer system.</title>
        <authorList>
            <person name="Anantharaman K."/>
            <person name="Brown C.T."/>
            <person name="Hug L.A."/>
            <person name="Sharon I."/>
            <person name="Castelle C.J."/>
            <person name="Probst A.J."/>
            <person name="Thomas B.C."/>
            <person name="Singh A."/>
            <person name="Wilkins M.J."/>
            <person name="Karaoz U."/>
            <person name="Brodie E.L."/>
            <person name="Williams K.H."/>
            <person name="Hubbard S.S."/>
            <person name="Banfield J.F."/>
        </authorList>
    </citation>
    <scope>NUCLEOTIDE SEQUENCE [LARGE SCALE GENOMIC DNA]</scope>
</reference>
<evidence type="ECO:0000313" key="2">
    <source>
        <dbReference type="EMBL" id="OGG41709.1"/>
    </source>
</evidence>
<comment type="caution">
    <text evidence="2">The sequence shown here is derived from an EMBL/GenBank/DDBJ whole genome shotgun (WGS) entry which is preliminary data.</text>
</comment>
<proteinExistence type="predicted"/>
<gene>
    <name evidence="2" type="ORF">A3A21_03840</name>
</gene>
<accession>A0A1F6BXN7</accession>